<evidence type="ECO:0000256" key="1">
    <source>
        <dbReference type="ARBA" id="ARBA00004141"/>
    </source>
</evidence>
<feature type="domain" description="ABC transporter" evidence="13">
    <location>
        <begin position="616"/>
        <end position="870"/>
    </location>
</feature>
<dbReference type="GO" id="GO:0140359">
    <property type="term" value="F:ABC-type transporter activity"/>
    <property type="evidence" value="ECO:0007669"/>
    <property type="project" value="InterPro"/>
</dbReference>
<dbReference type="InterPro" id="IPR050173">
    <property type="entry name" value="ABC_transporter_C-like"/>
</dbReference>
<feature type="transmembrane region" description="Helical" evidence="12">
    <location>
        <begin position="531"/>
        <end position="554"/>
    </location>
</feature>
<feature type="transmembrane region" description="Helical" evidence="12">
    <location>
        <begin position="560"/>
        <end position="580"/>
    </location>
</feature>
<keyword evidence="3" id="KW-0813">Transport</keyword>
<dbReference type="GO" id="GO:0016887">
    <property type="term" value="F:ATP hydrolysis activity"/>
    <property type="evidence" value="ECO:0007669"/>
    <property type="project" value="InterPro"/>
</dbReference>
<evidence type="ECO:0000256" key="3">
    <source>
        <dbReference type="ARBA" id="ARBA00022448"/>
    </source>
</evidence>
<dbReference type="PANTHER" id="PTHR24223">
    <property type="entry name" value="ATP-BINDING CASSETTE SUB-FAMILY C"/>
    <property type="match status" value="1"/>
</dbReference>
<dbReference type="InterPro" id="IPR017871">
    <property type="entry name" value="ABC_transporter-like_CS"/>
</dbReference>
<dbReference type="GO" id="GO:0016020">
    <property type="term" value="C:membrane"/>
    <property type="evidence" value="ECO:0007669"/>
    <property type="project" value="UniProtKB-SubCell"/>
</dbReference>
<feature type="transmembrane region" description="Helical" evidence="12">
    <location>
        <begin position="1017"/>
        <end position="1039"/>
    </location>
</feature>
<dbReference type="SUPFAM" id="SSF90123">
    <property type="entry name" value="ABC transporter transmembrane region"/>
    <property type="match status" value="2"/>
</dbReference>
<dbReference type="PROSITE" id="PS50893">
    <property type="entry name" value="ABC_TRANSPORTER_2"/>
    <property type="match status" value="2"/>
</dbReference>
<keyword evidence="9 12" id="KW-0472">Membrane</keyword>
<feature type="compositionally biased region" description="Polar residues" evidence="11">
    <location>
        <begin position="371"/>
        <end position="384"/>
    </location>
</feature>
<feature type="transmembrane region" description="Helical" evidence="12">
    <location>
        <begin position="1094"/>
        <end position="1113"/>
    </location>
</feature>
<evidence type="ECO:0000256" key="11">
    <source>
        <dbReference type="SAM" id="MobiDB-lite"/>
    </source>
</evidence>
<dbReference type="VEuPathDB" id="FungiDB:MFRU_005g00010"/>
<dbReference type="GO" id="GO:0005524">
    <property type="term" value="F:ATP binding"/>
    <property type="evidence" value="ECO:0007669"/>
    <property type="project" value="UniProtKB-KW"/>
</dbReference>
<dbReference type="GO" id="GO:0005737">
    <property type="term" value="C:cytoplasm"/>
    <property type="evidence" value="ECO:0007669"/>
    <property type="project" value="UniProtKB-ARBA"/>
</dbReference>
<dbReference type="Proteomes" id="UP000322873">
    <property type="component" value="Unassembled WGS sequence"/>
</dbReference>
<feature type="transmembrane region" description="Helical" evidence="12">
    <location>
        <begin position="98"/>
        <end position="117"/>
    </location>
</feature>
<feature type="transmembrane region" description="Helical" evidence="12">
    <location>
        <begin position="270"/>
        <end position="289"/>
    </location>
</feature>
<dbReference type="InterPro" id="IPR003593">
    <property type="entry name" value="AAA+_ATPase"/>
</dbReference>
<dbReference type="Gene3D" id="1.20.1560.10">
    <property type="entry name" value="ABC transporter type 1, transmembrane domain"/>
    <property type="match status" value="2"/>
</dbReference>
<feature type="domain" description="ABC transmembrane type-1" evidence="14">
    <location>
        <begin position="951"/>
        <end position="1258"/>
    </location>
</feature>
<comment type="caution">
    <text evidence="15">The sequence shown here is derived from an EMBL/GenBank/DDBJ whole genome shotgun (WGS) entry which is preliminary data.</text>
</comment>
<feature type="transmembrane region" description="Helical" evidence="12">
    <location>
        <begin position="424"/>
        <end position="443"/>
    </location>
</feature>
<dbReference type="PANTHER" id="PTHR24223:SF456">
    <property type="entry name" value="MULTIDRUG RESISTANCE-ASSOCIATED PROTEIN LETHAL(2)03659"/>
    <property type="match status" value="1"/>
</dbReference>
<sequence>MLDYNSSSLAAAIGGLLVVIILTLPSVSSIVSHFREKEKQILQNYTDKDGIATEETIAAFSTKLPKSFLIISTLLGFGTSLALALLDLLHHDGLKLEDWFNVVLWSFILIQANSTMLCRNPTKAYANGARAAVSSSLLFALCLYEDGLMVGDESVQGDFRSSATFWLRISQLLLALFAAISAVSFPRRPHVTHNKHPVDGMLSVSALERYAFSWVGDILALASKKKRLELQDLPKMDHYTRAKDLSEAWEERKHTKALWIEIFLAHKSPFIIQWILTLFQAFGNFAPQFVTFQILKMLENRKPGDDVPFAAWIWVATLFLVTLAAAWIESWMFWISWSELAIPIRSQLSAQIFQKAMRRKDVKGAARTGKKSTSTTSDAAQESIAQDKPEDDEEEDGDPKGKQSTVNLIGVDAKRLSDFCSFNNYFPGALFKLIVSFTFLISIIGWKSLLAGMLAMSLTIPLNIYFSKRYSAAQDRLMKIRDVKMAVVTEALQGIRQIKFSALEKNWGNKIGLVRTKELDEQWSVYLNDTMLLFCWITSPIALAAVALAVYAYLHGVLLPSVAFTAIGVFVNLEVTLSVIPELTTDLIDAYISVKRIERYLGGAEISESTRDAPNVSFEKASIAWPCAEGEDEMDGNERYVLRNVDVSFPQGELSVISGKTGTGKSLMLASILGEVDILAGEVHVPRGPKAADRHDHLAHKDNWIIPSSIAFVAQIPWIENASIKDNILFGLPFDEDRYTKVIEYCALRKDLEMLGDGENTEIGANGINLSGGQRWRVTFARALYSRAGILVLDDIFSAVDAHVGRFIYEKGLTGELGVGRTRILVTHHVALCKAKAKYIVELGDGTVASAGFLSDLEEAGALESIISHEETPEQIAEDESPILASESSTVINTSESSDDENTDGNTLAKIVSRKDDPKKFVQEETRERGSVKGKVYGHYLNASGGWSFWILVLVAFLGQQFLVTGRSWWLKLWTSSYEETSITNSIFTVQANHLPSYGNAQNSSFQTEMIKHDTSFYLSIYVGLSAVSAIVGTLRYFYVYTGSIRASKILFERLCFTVLRTPLRWMDTVPLGRILNRFTADFNVVDGRLANDFAFGANNLFALIGIICTGIFVSPWILLMSSILLALCVYIAILYLPGAREVKRLESTAKSPIFEQFGSALTGVGTIRAFDKTDVYIRSMWDKIDDHSTTFWHLWAFNRWMGWRMAFIGGFFATIVAIVIILIPSIDAALAGFALSFALTYGSTVIWTIRHYTNLELNMNAAERIIEYSNLKTESLEGADPPAAWPTEGRLEVNDLVVSYADDLPPVLKGLTFRVERSERIGVVGRTGAGKSSLTLALFRFLEAREGSIHIDGLDISKINLHSLRSRLAIIPQDPVLFSGTVRSNLDAFDDHSDSELRDALERVQLIPPTSPTTPSASGTSTPSLQKNKNLFTSLTSPITEGGLNLSQGQRQLLCLARAIVSHPKIMVLDEATSAVDMETDALIQRSIRQEFTDSTLIVIAHRLSTIADFDKILVLGEGKVVEFGSPKELLGLSEGVFRGMVRESGERGKLEELILGS</sequence>
<evidence type="ECO:0000313" key="15">
    <source>
        <dbReference type="EMBL" id="KAA8569842.1"/>
    </source>
</evidence>
<dbReference type="EMBL" id="VICG01000007">
    <property type="protein sequence ID" value="KAA8569842.1"/>
    <property type="molecule type" value="Genomic_DNA"/>
</dbReference>
<dbReference type="SUPFAM" id="SSF52540">
    <property type="entry name" value="P-loop containing nucleoside triphosphate hydrolases"/>
    <property type="match status" value="2"/>
</dbReference>
<evidence type="ECO:0000259" key="14">
    <source>
        <dbReference type="PROSITE" id="PS50929"/>
    </source>
</evidence>
<evidence type="ECO:0000256" key="7">
    <source>
        <dbReference type="ARBA" id="ARBA00022840"/>
    </source>
</evidence>
<keyword evidence="4 12" id="KW-0812">Transmembrane</keyword>
<evidence type="ECO:0008006" key="17">
    <source>
        <dbReference type="Google" id="ProtNLM"/>
    </source>
</evidence>
<feature type="region of interest" description="Disordered" evidence="11">
    <location>
        <begin position="364"/>
        <end position="404"/>
    </location>
</feature>
<feature type="transmembrane region" description="Helical" evidence="12">
    <location>
        <begin position="12"/>
        <end position="34"/>
    </location>
</feature>
<dbReference type="SMART" id="SM00382">
    <property type="entry name" value="AAA"/>
    <property type="match status" value="2"/>
</dbReference>
<dbReference type="InterPro" id="IPR003439">
    <property type="entry name" value="ABC_transporter-like_ATP-bd"/>
</dbReference>
<evidence type="ECO:0000259" key="13">
    <source>
        <dbReference type="PROSITE" id="PS50893"/>
    </source>
</evidence>
<keyword evidence="5" id="KW-0677">Repeat</keyword>
<evidence type="ECO:0000313" key="16">
    <source>
        <dbReference type="Proteomes" id="UP000322873"/>
    </source>
</evidence>
<evidence type="ECO:0000256" key="5">
    <source>
        <dbReference type="ARBA" id="ARBA00022737"/>
    </source>
</evidence>
<feature type="region of interest" description="Disordered" evidence="11">
    <location>
        <begin position="1407"/>
        <end position="1428"/>
    </location>
</feature>
<feature type="transmembrane region" description="Helical" evidence="12">
    <location>
        <begin position="124"/>
        <end position="144"/>
    </location>
</feature>
<keyword evidence="6" id="KW-0547">Nucleotide-binding</keyword>
<dbReference type="FunFam" id="1.20.1560.10:FF:000013">
    <property type="entry name" value="ABC transporter C family member 2"/>
    <property type="match status" value="1"/>
</dbReference>
<dbReference type="CDD" id="cd03250">
    <property type="entry name" value="ABCC_MRP_domain1"/>
    <property type="match status" value="1"/>
</dbReference>
<feature type="domain" description="ABC transporter" evidence="13">
    <location>
        <begin position="1292"/>
        <end position="1544"/>
    </location>
</feature>
<dbReference type="CDD" id="cd18604">
    <property type="entry name" value="ABC_6TM_VMR1_D2_like"/>
    <property type="match status" value="1"/>
</dbReference>
<dbReference type="OrthoDB" id="6500128at2759"/>
<dbReference type="InterPro" id="IPR011527">
    <property type="entry name" value="ABC1_TM_dom"/>
</dbReference>
<dbReference type="Gene3D" id="3.40.50.300">
    <property type="entry name" value="P-loop containing nucleotide triphosphate hydrolases"/>
    <property type="match status" value="2"/>
</dbReference>
<keyword evidence="8 12" id="KW-1133">Transmembrane helix</keyword>
<evidence type="ECO:0000256" key="4">
    <source>
        <dbReference type="ARBA" id="ARBA00022692"/>
    </source>
</evidence>
<keyword evidence="7" id="KW-0067">ATP-binding</keyword>
<proteinExistence type="inferred from homology"/>
<keyword evidence="10" id="KW-0325">Glycoprotein</keyword>
<organism evidence="15 16">
    <name type="scientific">Monilinia fructicola</name>
    <name type="common">Brown rot fungus</name>
    <name type="synonym">Ciboria fructicola</name>
    <dbReference type="NCBI Taxonomy" id="38448"/>
    <lineage>
        <taxon>Eukaryota</taxon>
        <taxon>Fungi</taxon>
        <taxon>Dikarya</taxon>
        <taxon>Ascomycota</taxon>
        <taxon>Pezizomycotina</taxon>
        <taxon>Leotiomycetes</taxon>
        <taxon>Helotiales</taxon>
        <taxon>Sclerotiniaceae</taxon>
        <taxon>Monilinia</taxon>
    </lineage>
</organism>
<feature type="transmembrane region" description="Helical" evidence="12">
    <location>
        <begin position="1206"/>
        <end position="1224"/>
    </location>
</feature>
<dbReference type="InterPro" id="IPR027417">
    <property type="entry name" value="P-loop_NTPase"/>
</dbReference>
<gene>
    <name evidence="15" type="ORF">EYC84_002185</name>
</gene>
<name>A0A5M9JPV6_MONFR</name>
<dbReference type="FunFam" id="3.40.50.300:FF:000825">
    <property type="entry name" value="ABC bile acid transporter"/>
    <property type="match status" value="1"/>
</dbReference>
<evidence type="ECO:0000256" key="12">
    <source>
        <dbReference type="SAM" id="Phobius"/>
    </source>
</evidence>
<evidence type="ECO:0000256" key="10">
    <source>
        <dbReference type="ARBA" id="ARBA00023180"/>
    </source>
</evidence>
<evidence type="ECO:0000256" key="6">
    <source>
        <dbReference type="ARBA" id="ARBA00022741"/>
    </source>
</evidence>
<feature type="transmembrane region" description="Helical" evidence="12">
    <location>
        <begin position="449"/>
        <end position="466"/>
    </location>
</feature>
<comment type="subcellular location">
    <subcellularLocation>
        <location evidence="1">Membrane</location>
        <topology evidence="1">Multi-pass membrane protein</topology>
    </subcellularLocation>
</comment>
<feature type="transmembrane region" description="Helical" evidence="12">
    <location>
        <begin position="164"/>
        <end position="185"/>
    </location>
</feature>
<dbReference type="Pfam" id="PF00005">
    <property type="entry name" value="ABC_tran"/>
    <property type="match status" value="2"/>
</dbReference>
<feature type="transmembrane region" description="Helical" evidence="12">
    <location>
        <begin position="1119"/>
        <end position="1137"/>
    </location>
</feature>
<evidence type="ECO:0000256" key="8">
    <source>
        <dbReference type="ARBA" id="ARBA00022989"/>
    </source>
</evidence>
<feature type="compositionally biased region" description="Low complexity" evidence="11">
    <location>
        <begin position="1414"/>
        <end position="1425"/>
    </location>
</feature>
<keyword evidence="16" id="KW-1185">Reference proteome</keyword>
<evidence type="ECO:0000256" key="9">
    <source>
        <dbReference type="ARBA" id="ARBA00023136"/>
    </source>
</evidence>
<accession>A0A5M9JPV6</accession>
<dbReference type="Pfam" id="PF00664">
    <property type="entry name" value="ABC_membrane"/>
    <property type="match status" value="2"/>
</dbReference>
<dbReference type="PROSITE" id="PS50929">
    <property type="entry name" value="ABC_TM1F"/>
    <property type="match status" value="2"/>
</dbReference>
<feature type="transmembrane region" description="Helical" evidence="12">
    <location>
        <begin position="309"/>
        <end position="328"/>
    </location>
</feature>
<dbReference type="FunFam" id="3.40.50.300:FF:000610">
    <property type="entry name" value="Multidrug resistance-associated ABC transporter"/>
    <property type="match status" value="1"/>
</dbReference>
<feature type="transmembrane region" description="Helical" evidence="12">
    <location>
        <begin position="1230"/>
        <end position="1250"/>
    </location>
</feature>
<feature type="domain" description="ABC transmembrane type-1" evidence="14">
    <location>
        <begin position="274"/>
        <end position="589"/>
    </location>
</feature>
<comment type="similarity">
    <text evidence="2">Belongs to the ABC transporter superfamily. ABCC family. Conjugate transporter (TC 3.A.1.208) subfamily.</text>
</comment>
<dbReference type="InterPro" id="IPR036640">
    <property type="entry name" value="ABC1_TM_sf"/>
</dbReference>
<reference evidence="15 16" key="1">
    <citation type="submission" date="2019-06" db="EMBL/GenBank/DDBJ databases">
        <title>Genome Sequence of the Brown Rot Fungal Pathogen Monilinia fructicola.</title>
        <authorList>
            <person name="De Miccolis Angelini R.M."/>
            <person name="Landi L."/>
            <person name="Abate D."/>
            <person name="Pollastro S."/>
            <person name="Romanazzi G."/>
            <person name="Faretra F."/>
        </authorList>
    </citation>
    <scope>NUCLEOTIDE SEQUENCE [LARGE SCALE GENOMIC DNA]</scope>
    <source>
        <strain evidence="15 16">Mfrc123</strain>
    </source>
</reference>
<dbReference type="FunFam" id="1.20.1560.10:FF:000092">
    <property type="entry name" value="ABC bile acid transporter"/>
    <property type="match status" value="1"/>
</dbReference>
<dbReference type="CDD" id="cd18596">
    <property type="entry name" value="ABC_6TM_VMR1_D1_like"/>
    <property type="match status" value="1"/>
</dbReference>
<protein>
    <recommendedName>
        <fullName evidence="17">ABC transporter</fullName>
    </recommendedName>
</protein>
<dbReference type="PROSITE" id="PS00211">
    <property type="entry name" value="ABC_TRANSPORTER_1"/>
    <property type="match status" value="1"/>
</dbReference>
<feature type="transmembrane region" description="Helical" evidence="12">
    <location>
        <begin position="68"/>
        <end position="86"/>
    </location>
</feature>
<dbReference type="CDD" id="cd03244">
    <property type="entry name" value="ABCC_MRP_domain2"/>
    <property type="match status" value="1"/>
</dbReference>
<evidence type="ECO:0000256" key="2">
    <source>
        <dbReference type="ARBA" id="ARBA00009726"/>
    </source>
</evidence>